<keyword evidence="1" id="KW-0472">Membrane</keyword>
<feature type="transmembrane region" description="Helical" evidence="1">
    <location>
        <begin position="83"/>
        <end position="108"/>
    </location>
</feature>
<keyword evidence="1" id="KW-1133">Transmembrane helix</keyword>
<feature type="transmembrane region" description="Helical" evidence="1">
    <location>
        <begin position="56"/>
        <end position="77"/>
    </location>
</feature>
<comment type="caution">
    <text evidence="2">The sequence shown here is derived from an EMBL/GenBank/DDBJ whole genome shotgun (WGS) entry which is preliminary data.</text>
</comment>
<dbReference type="Proteomes" id="UP000249886">
    <property type="component" value="Unassembled WGS sequence"/>
</dbReference>
<feature type="transmembrane region" description="Helical" evidence="1">
    <location>
        <begin position="6"/>
        <end position="24"/>
    </location>
</feature>
<accession>A0A3S5F5D6</accession>
<name>A0A3S5F5D6_9CORY</name>
<feature type="transmembrane region" description="Helical" evidence="1">
    <location>
        <begin position="120"/>
        <end position="139"/>
    </location>
</feature>
<proteinExistence type="predicted"/>
<evidence type="ECO:0000313" key="3">
    <source>
        <dbReference type="Proteomes" id="UP000249886"/>
    </source>
</evidence>
<keyword evidence="1" id="KW-0812">Transmembrane</keyword>
<protein>
    <submittedName>
        <fullName evidence="2">Uncharacterized protein</fullName>
    </submittedName>
</protein>
<organism evidence="2 3">
    <name type="scientific">Corynebacterium matruchotii</name>
    <dbReference type="NCBI Taxonomy" id="43768"/>
    <lineage>
        <taxon>Bacteria</taxon>
        <taxon>Bacillati</taxon>
        <taxon>Actinomycetota</taxon>
        <taxon>Actinomycetes</taxon>
        <taxon>Mycobacteriales</taxon>
        <taxon>Corynebacteriaceae</taxon>
        <taxon>Corynebacterium</taxon>
    </lineage>
</organism>
<evidence type="ECO:0000256" key="1">
    <source>
        <dbReference type="SAM" id="Phobius"/>
    </source>
</evidence>
<reference evidence="2 3" key="1">
    <citation type="submission" date="2018-06" db="EMBL/GenBank/DDBJ databases">
        <authorList>
            <consortium name="Pathogen Informatics"/>
            <person name="Doyle S."/>
        </authorList>
    </citation>
    <scope>NUCLEOTIDE SEQUENCE [LARGE SCALE GENOMIC DNA]</scope>
    <source>
        <strain evidence="2 3">NCTC10254</strain>
    </source>
</reference>
<evidence type="ECO:0000313" key="2">
    <source>
        <dbReference type="EMBL" id="SPW28281.1"/>
    </source>
</evidence>
<gene>
    <name evidence="2" type="ORF">NCTC10254_01275</name>
</gene>
<dbReference type="GeneID" id="84574354"/>
<dbReference type="EMBL" id="UARK01000006">
    <property type="protein sequence ID" value="SPW28281.1"/>
    <property type="molecule type" value="Genomic_DNA"/>
</dbReference>
<dbReference type="RefSeq" id="WP_005521671.1">
    <property type="nucleotide sequence ID" value="NZ_CAJPQJ010000013.1"/>
</dbReference>
<dbReference type="AlphaFoldDB" id="A0A3S5F5D6"/>
<sequence length="167" mass="18462">MTISHILFSIAGVLLLILFGYHFIWGNAAYAALRPERGSEDDEGDKKFTAWLNGRAVFQMGSIDLLLPAALLILMGFKFMEVNVALLSALFFWYLGYALFWLLSILFSKGRKKMDYAKQGQWILFLVVAVLVSVGATKFDAATPNPAGNTAMSTMTTSQNVPTVPQQ</sequence>